<evidence type="ECO:0000313" key="2">
    <source>
        <dbReference type="EMBL" id="TDZ24082.1"/>
    </source>
</evidence>
<organism evidence="2 3">
    <name type="scientific">Colletotrichum orbiculare (strain 104-T / ATCC 96160 / CBS 514.97 / LARS 414 / MAFF 240422)</name>
    <name type="common">Cucumber anthracnose fungus</name>
    <name type="synonym">Colletotrichum lagenarium</name>
    <dbReference type="NCBI Taxonomy" id="1213857"/>
    <lineage>
        <taxon>Eukaryota</taxon>
        <taxon>Fungi</taxon>
        <taxon>Dikarya</taxon>
        <taxon>Ascomycota</taxon>
        <taxon>Pezizomycotina</taxon>
        <taxon>Sordariomycetes</taxon>
        <taxon>Hypocreomycetidae</taxon>
        <taxon>Glomerellales</taxon>
        <taxon>Glomerellaceae</taxon>
        <taxon>Colletotrichum</taxon>
        <taxon>Colletotrichum orbiculare species complex</taxon>
    </lineage>
</organism>
<dbReference type="EMBL" id="AMCV02000005">
    <property type="protein sequence ID" value="TDZ24082.1"/>
    <property type="molecule type" value="Genomic_DNA"/>
</dbReference>
<evidence type="ECO:0000256" key="1">
    <source>
        <dbReference type="SAM" id="MobiDB-lite"/>
    </source>
</evidence>
<feature type="region of interest" description="Disordered" evidence="1">
    <location>
        <begin position="1"/>
        <end position="55"/>
    </location>
</feature>
<dbReference type="AlphaFoldDB" id="A0A484G1K4"/>
<sequence length="113" mass="12425">MDEKSRDINSGTVRLGRSGPLSSVLQTVGPRPPVPLLSPSSTYSPLSKRASDYQEADPATYDTHSAVRAGEHQRQELESLSEYDLMQQKNLALLEAGASWSNANRKRISQKIV</sequence>
<reference evidence="3" key="1">
    <citation type="journal article" date="2013" name="New Phytol.">
        <title>Comparative genomic and transcriptomic analyses reveal the hemibiotrophic stage shift of Colletotrichum fungi.</title>
        <authorList>
            <person name="Gan P."/>
            <person name="Ikeda K."/>
            <person name="Irieda H."/>
            <person name="Narusaka M."/>
            <person name="O'Connell R.J."/>
            <person name="Narusaka Y."/>
            <person name="Takano Y."/>
            <person name="Kubo Y."/>
            <person name="Shirasu K."/>
        </authorList>
    </citation>
    <scope>NUCLEOTIDE SEQUENCE [LARGE SCALE GENOMIC DNA]</scope>
    <source>
        <strain evidence="3">104-T / ATCC 96160 / CBS 514.97 / LARS 414 / MAFF 240422</strain>
    </source>
</reference>
<name>A0A484G1K4_COLOR</name>
<dbReference type="Proteomes" id="UP000014480">
    <property type="component" value="Unassembled WGS sequence"/>
</dbReference>
<proteinExistence type="predicted"/>
<feature type="compositionally biased region" description="Low complexity" evidence="1">
    <location>
        <begin position="37"/>
        <end position="47"/>
    </location>
</feature>
<keyword evidence="3" id="KW-1185">Reference proteome</keyword>
<comment type="caution">
    <text evidence="2">The sequence shown here is derived from an EMBL/GenBank/DDBJ whole genome shotgun (WGS) entry which is preliminary data.</text>
</comment>
<gene>
    <name evidence="2" type="ORF">Cob_v003120</name>
</gene>
<reference evidence="3" key="2">
    <citation type="journal article" date="2019" name="Mol. Plant Microbe Interact.">
        <title>Genome sequence resources for four phytopathogenic fungi from the Colletotrichum orbiculare species complex.</title>
        <authorList>
            <person name="Gan P."/>
            <person name="Tsushima A."/>
            <person name="Narusaka M."/>
            <person name="Narusaka Y."/>
            <person name="Takano Y."/>
            <person name="Kubo Y."/>
            <person name="Shirasu K."/>
        </authorList>
    </citation>
    <scope>GENOME REANNOTATION</scope>
    <source>
        <strain evidence="3">104-T / ATCC 96160 / CBS 514.97 / LARS 414 / MAFF 240422</strain>
    </source>
</reference>
<accession>A0A484G1K4</accession>
<evidence type="ECO:0000313" key="3">
    <source>
        <dbReference type="Proteomes" id="UP000014480"/>
    </source>
</evidence>
<protein>
    <submittedName>
        <fullName evidence="2">Uncharacterized protein</fullName>
    </submittedName>
</protein>